<comment type="caution">
    <text evidence="5">The sequence shown here is derived from an EMBL/GenBank/DDBJ whole genome shotgun (WGS) entry which is preliminary data.</text>
</comment>
<dbReference type="Pfam" id="PF00102">
    <property type="entry name" value="Y_phosphatase"/>
    <property type="match status" value="1"/>
</dbReference>
<evidence type="ECO:0000313" key="5">
    <source>
        <dbReference type="EMBL" id="KAA8650037.1"/>
    </source>
</evidence>
<dbReference type="InterPro" id="IPR029021">
    <property type="entry name" value="Prot-tyrosine_phosphatase-like"/>
</dbReference>
<organism evidence="5 6">
    <name type="scientific">Aspergillus tanneri</name>
    <dbReference type="NCBI Taxonomy" id="1220188"/>
    <lineage>
        <taxon>Eukaryota</taxon>
        <taxon>Fungi</taxon>
        <taxon>Dikarya</taxon>
        <taxon>Ascomycota</taxon>
        <taxon>Pezizomycotina</taxon>
        <taxon>Eurotiomycetes</taxon>
        <taxon>Eurotiomycetidae</taxon>
        <taxon>Eurotiales</taxon>
        <taxon>Aspergillaceae</taxon>
        <taxon>Aspergillus</taxon>
        <taxon>Aspergillus subgen. Circumdati</taxon>
    </lineage>
</organism>
<dbReference type="GO" id="GO:0004725">
    <property type="term" value="F:protein tyrosine phosphatase activity"/>
    <property type="evidence" value="ECO:0007669"/>
    <property type="project" value="InterPro"/>
</dbReference>
<feature type="domain" description="Tyrosine-protein phosphatase" evidence="3">
    <location>
        <begin position="419"/>
        <end position="483"/>
    </location>
</feature>
<dbReference type="SMART" id="SM00194">
    <property type="entry name" value="PTPc"/>
    <property type="match status" value="1"/>
</dbReference>
<proteinExistence type="inferred from homology"/>
<evidence type="ECO:0000256" key="1">
    <source>
        <dbReference type="ARBA" id="ARBA00009649"/>
    </source>
</evidence>
<dbReference type="EMBL" id="QUQM01000001">
    <property type="protein sequence ID" value="KAA8650037.1"/>
    <property type="molecule type" value="Genomic_DNA"/>
</dbReference>
<dbReference type="Pfam" id="PF00581">
    <property type="entry name" value="Rhodanese"/>
    <property type="match status" value="1"/>
</dbReference>
<evidence type="ECO:0000259" key="4">
    <source>
        <dbReference type="PROSITE" id="PS50206"/>
    </source>
</evidence>
<feature type="compositionally biased region" description="Polar residues" evidence="2">
    <location>
        <begin position="44"/>
        <end position="54"/>
    </location>
</feature>
<name>A0A5M9N630_9EURO</name>
<feature type="domain" description="Rhodanese" evidence="4">
    <location>
        <begin position="165"/>
        <end position="281"/>
    </location>
</feature>
<dbReference type="OrthoDB" id="6058203at2759"/>
<reference evidence="5 6" key="1">
    <citation type="submission" date="2019-08" db="EMBL/GenBank/DDBJ databases">
        <title>The genome sequence of a newly discovered highly antifungal drug resistant Aspergillus species, Aspergillus tanneri NIH 1004.</title>
        <authorList>
            <person name="Mounaud S."/>
            <person name="Singh I."/>
            <person name="Joardar V."/>
            <person name="Pakala S."/>
            <person name="Pakala S."/>
            <person name="Venepally P."/>
            <person name="Chung J.K."/>
            <person name="Losada L."/>
            <person name="Nierman W.C."/>
        </authorList>
    </citation>
    <scope>NUCLEOTIDE SEQUENCE [LARGE SCALE GENOMIC DNA]</scope>
    <source>
        <strain evidence="5 6">NIH1004</strain>
    </source>
</reference>
<dbReference type="PROSITE" id="PS50055">
    <property type="entry name" value="TYR_PHOSPHATASE_PTP"/>
    <property type="match status" value="1"/>
</dbReference>
<comment type="similarity">
    <text evidence="1">Belongs to the protein-tyrosine phosphatase family. Non-receptor class subfamily.</text>
</comment>
<sequence>MSAISGPRSPSSPWPSESPNLQRAGPSNPAALFPLYDPHPSPRSPNIKSPKTAPSGSGSSYFSISVDSCVNSRKKRDTSFYSQYSITNPESQCLPKKTVSDKAGVLKATLRPDERKESSNYALTLNRDPNKQKLTSDCSNSSLELNLGNYYAVSAEHCAELLESYQHDVMLLDVRPFAHFAKGNIKGSLNLCIPTTLLKRPSFDTKKLENTFTDESDKRSFARWRKCRYIAVYDAATSDVKDAVQLTNVLKKFTVEGWNGEGLILLGGFNAFSNRFPTFVQQKSLIPGVSSKPSPMQIDLPAGAPISGGCALPDVSHPIVPFFGNIRQHMDLLGGVGQIPLQLPKGFTEIKRKLLPTWLCEVADPADKGRNVSEKFLDIEKRELERMKQALSYNKSVDSTSVDAPRGKYRVAGIEKGAKNRYNDVYPFDHSRVRLQDVPRGDCDYVNANYMKAEYSNKRYIATQAPVPDTFNSKQLFQILVDRSFQQLYGAQFHARCTNFRFGAKVLDVKSSSLAPDDQILALVIRDQEEVHLFRAENGDIQHKAQLKLSLGQPGKIQVLKTAFDSDDGVYVLQRFTPTVIEDDLETGHPFIRQALQSSSNGGRLYLARHSFRFPHSPVRVCTFPDQVDFEPLAIAASHKDTFAISWQHVRDPCIHEVVLYTALTESSGDGAPGII</sequence>
<dbReference type="SUPFAM" id="SSF52799">
    <property type="entry name" value="(Phosphotyrosine protein) phosphatases II"/>
    <property type="match status" value="1"/>
</dbReference>
<evidence type="ECO:0000256" key="2">
    <source>
        <dbReference type="SAM" id="MobiDB-lite"/>
    </source>
</evidence>
<dbReference type="FunFam" id="3.40.250.10:FF:000051">
    <property type="entry name" value="Protein tyrosine phosphatase (Pyp1), putative"/>
    <property type="match status" value="1"/>
</dbReference>
<dbReference type="SMART" id="SM00450">
    <property type="entry name" value="RHOD"/>
    <property type="match status" value="1"/>
</dbReference>
<dbReference type="InterPro" id="IPR036873">
    <property type="entry name" value="Rhodanese-like_dom_sf"/>
</dbReference>
<feature type="non-terminal residue" evidence="5">
    <location>
        <position position="676"/>
    </location>
</feature>
<dbReference type="InterPro" id="IPR000242">
    <property type="entry name" value="PTP_cat"/>
</dbReference>
<gene>
    <name evidence="5" type="ORF">ATNIH1004_002718</name>
</gene>
<accession>A0A5M9N630</accession>
<evidence type="ECO:0000259" key="3">
    <source>
        <dbReference type="PROSITE" id="PS50055"/>
    </source>
</evidence>
<dbReference type="AlphaFoldDB" id="A0A5M9N630"/>
<dbReference type="InterPro" id="IPR050348">
    <property type="entry name" value="Protein-Tyr_Phosphatase"/>
</dbReference>
<dbReference type="Proteomes" id="UP000324241">
    <property type="component" value="Unassembled WGS sequence"/>
</dbReference>
<protein>
    <recommendedName>
        <fullName evidence="7">Rhodanese domain-containing protein</fullName>
    </recommendedName>
</protein>
<feature type="region of interest" description="Disordered" evidence="2">
    <location>
        <begin position="1"/>
        <end position="59"/>
    </location>
</feature>
<dbReference type="PROSITE" id="PS50206">
    <property type="entry name" value="RHODANESE_3"/>
    <property type="match status" value="1"/>
</dbReference>
<dbReference type="SUPFAM" id="SSF52821">
    <property type="entry name" value="Rhodanese/Cell cycle control phosphatase"/>
    <property type="match status" value="1"/>
</dbReference>
<dbReference type="PANTHER" id="PTHR19134">
    <property type="entry name" value="RECEPTOR-TYPE TYROSINE-PROTEIN PHOSPHATASE"/>
    <property type="match status" value="1"/>
</dbReference>
<evidence type="ECO:0000313" key="6">
    <source>
        <dbReference type="Proteomes" id="UP000324241"/>
    </source>
</evidence>
<dbReference type="Gene3D" id="3.90.190.10">
    <property type="entry name" value="Protein tyrosine phosphatase superfamily"/>
    <property type="match status" value="1"/>
</dbReference>
<dbReference type="InterPro" id="IPR001763">
    <property type="entry name" value="Rhodanese-like_dom"/>
</dbReference>
<dbReference type="RefSeq" id="XP_033429398.1">
    <property type="nucleotide sequence ID" value="XM_033567403.1"/>
</dbReference>
<dbReference type="Gene3D" id="3.40.250.10">
    <property type="entry name" value="Rhodanese-like domain"/>
    <property type="match status" value="1"/>
</dbReference>
<dbReference type="PANTHER" id="PTHR19134:SF561">
    <property type="entry name" value="PROTEIN TYROSINE PHOSPHATASE 36E, ISOFORM A"/>
    <property type="match status" value="1"/>
</dbReference>
<feature type="compositionally biased region" description="Low complexity" evidence="2">
    <location>
        <begin position="1"/>
        <end position="19"/>
    </location>
</feature>
<dbReference type="GeneID" id="54325420"/>
<evidence type="ECO:0008006" key="7">
    <source>
        <dbReference type="Google" id="ProtNLM"/>
    </source>
</evidence>
<dbReference type="CDD" id="cd01446">
    <property type="entry name" value="DSP_MapKP"/>
    <property type="match status" value="1"/>
</dbReference>